<feature type="region of interest" description="Disordered" evidence="1">
    <location>
        <begin position="265"/>
        <end position="314"/>
    </location>
</feature>
<evidence type="ECO:0000313" key="2">
    <source>
        <dbReference type="EMBL" id="BFF99757.1"/>
    </source>
</evidence>
<feature type="region of interest" description="Disordered" evidence="1">
    <location>
        <begin position="1"/>
        <end position="42"/>
    </location>
</feature>
<feature type="region of interest" description="Disordered" evidence="1">
    <location>
        <begin position="163"/>
        <end position="228"/>
    </location>
</feature>
<reference evidence="2 3" key="1">
    <citation type="submission" date="2024-02" db="EMBL/GenBank/DDBJ databases">
        <title>A chromosome-level genome assembly of Drosophila madeirensis, a fruit fly species endemic to Madeira island.</title>
        <authorList>
            <person name="Tomihara K."/>
            <person name="Llopart A."/>
            <person name="Yamamoto D."/>
        </authorList>
    </citation>
    <scope>NUCLEOTIDE SEQUENCE [LARGE SCALE GENOMIC DNA]</scope>
    <source>
        <strain evidence="2 3">RF1</strain>
    </source>
</reference>
<protein>
    <submittedName>
        <fullName evidence="2">Uncharacterized protein</fullName>
    </submittedName>
</protein>
<keyword evidence="3" id="KW-1185">Reference proteome</keyword>
<organism evidence="2 3">
    <name type="scientific">Drosophila madeirensis</name>
    <name type="common">Fruit fly</name>
    <dbReference type="NCBI Taxonomy" id="30013"/>
    <lineage>
        <taxon>Eukaryota</taxon>
        <taxon>Metazoa</taxon>
        <taxon>Ecdysozoa</taxon>
        <taxon>Arthropoda</taxon>
        <taxon>Hexapoda</taxon>
        <taxon>Insecta</taxon>
        <taxon>Pterygota</taxon>
        <taxon>Neoptera</taxon>
        <taxon>Endopterygota</taxon>
        <taxon>Diptera</taxon>
        <taxon>Brachycera</taxon>
        <taxon>Muscomorpha</taxon>
        <taxon>Ephydroidea</taxon>
        <taxon>Drosophilidae</taxon>
        <taxon>Drosophila</taxon>
        <taxon>Sophophora</taxon>
    </lineage>
</organism>
<sequence>MDTLSPNNGSKSSSSGSSAASSSMDLGSGKQRHQRGQKKLSRSRSLLQLLSRHLGKHFHHHSHHPQHETVYSSQDDIRSSSTDSFSLSYERGSHECTGGMSMNMNMNMNMTGGSSQDLDEPTSGYSRYSPTGLDFYDNQGHIYVDAVFRPGSALEQLHPQMHYDEDRSEGGSSEGSSSNEGEAEGDNDGDNEREDDNDNDNENENENENRKQRSASAASASASKSHGLHLSRISISSSVSRMLQHFSSSAATTANASLRSLSCSSTPLHRQLKKKSLSPHNSNSSSSSSHSSSSSSKSSSSSSKKDKKQQSILRPPVQYVYMKGMSGLYSRVPSYAVCCPYTLHHMY</sequence>
<evidence type="ECO:0000313" key="3">
    <source>
        <dbReference type="Proteomes" id="UP001500889"/>
    </source>
</evidence>
<feature type="compositionally biased region" description="Low complexity" evidence="1">
    <location>
        <begin position="278"/>
        <end position="302"/>
    </location>
</feature>
<name>A0AAU9FVN0_DROMD</name>
<accession>A0AAU9FVN0</accession>
<feature type="compositionally biased region" description="Acidic residues" evidence="1">
    <location>
        <begin position="181"/>
        <end position="206"/>
    </location>
</feature>
<proteinExistence type="predicted"/>
<evidence type="ECO:0000256" key="1">
    <source>
        <dbReference type="SAM" id="MobiDB-lite"/>
    </source>
</evidence>
<feature type="region of interest" description="Disordered" evidence="1">
    <location>
        <begin position="57"/>
        <end position="90"/>
    </location>
</feature>
<feature type="compositionally biased region" description="Low complexity" evidence="1">
    <location>
        <begin position="170"/>
        <end position="180"/>
    </location>
</feature>
<gene>
    <name evidence="2" type="ORF">DMAD_07584</name>
</gene>
<feature type="compositionally biased region" description="Polar residues" evidence="1">
    <location>
        <begin position="71"/>
        <end position="87"/>
    </location>
</feature>
<dbReference type="AlphaFoldDB" id="A0AAU9FVN0"/>
<feature type="compositionally biased region" description="Low complexity" evidence="1">
    <location>
        <begin position="214"/>
        <end position="228"/>
    </location>
</feature>
<feature type="compositionally biased region" description="Basic residues" evidence="1">
    <location>
        <begin position="30"/>
        <end position="42"/>
    </location>
</feature>
<dbReference type="EMBL" id="AP029265">
    <property type="protein sequence ID" value="BFF99757.1"/>
    <property type="molecule type" value="Genomic_DNA"/>
</dbReference>
<dbReference type="Proteomes" id="UP001500889">
    <property type="component" value="Chromosome J"/>
</dbReference>
<feature type="compositionally biased region" description="Low complexity" evidence="1">
    <location>
        <begin position="9"/>
        <end position="23"/>
    </location>
</feature>